<reference evidence="2 3" key="1">
    <citation type="submission" date="2019-07" db="EMBL/GenBank/DDBJ databases">
        <title>Whole genome shotgun sequence of Chryseobacterium lathyri NBRC 105250.</title>
        <authorList>
            <person name="Hosoyama A."/>
            <person name="Uohara A."/>
            <person name="Ohji S."/>
            <person name="Ichikawa N."/>
        </authorList>
    </citation>
    <scope>NUCLEOTIDE SEQUENCE [LARGE SCALE GENOMIC DNA]</scope>
    <source>
        <strain evidence="2 3">NBRC 105250</strain>
    </source>
</reference>
<dbReference type="CDD" id="cd04301">
    <property type="entry name" value="NAT_SF"/>
    <property type="match status" value="1"/>
</dbReference>
<comment type="caution">
    <text evidence="2">The sequence shown here is derived from an EMBL/GenBank/DDBJ whole genome shotgun (WGS) entry which is preliminary data.</text>
</comment>
<feature type="domain" description="N-acetyltransferase" evidence="1">
    <location>
        <begin position="1"/>
        <end position="167"/>
    </location>
</feature>
<accession>A0A511Y5B8</accession>
<dbReference type="PROSITE" id="PS51186">
    <property type="entry name" value="GNAT"/>
    <property type="match status" value="1"/>
</dbReference>
<dbReference type="Gene3D" id="3.40.630.30">
    <property type="match status" value="1"/>
</dbReference>
<evidence type="ECO:0000313" key="2">
    <source>
        <dbReference type="EMBL" id="GEN70392.1"/>
    </source>
</evidence>
<evidence type="ECO:0000259" key="1">
    <source>
        <dbReference type="PROSITE" id="PS51186"/>
    </source>
</evidence>
<dbReference type="AlphaFoldDB" id="A0A511Y5B8"/>
<protein>
    <recommendedName>
        <fullName evidence="1">N-acetyltransferase domain-containing protein</fullName>
    </recommendedName>
</protein>
<dbReference type="RefSeq" id="WP_111955990.1">
    <property type="nucleotide sequence ID" value="NZ_BJYI01000001.1"/>
</dbReference>
<dbReference type="EMBL" id="BJYI01000001">
    <property type="protein sequence ID" value="GEN70392.1"/>
    <property type="molecule type" value="Genomic_DNA"/>
</dbReference>
<dbReference type="OrthoDB" id="758560at2"/>
<organism evidence="2 3">
    <name type="scientific">Chryseobacterium lathyri</name>
    <dbReference type="NCBI Taxonomy" id="395933"/>
    <lineage>
        <taxon>Bacteria</taxon>
        <taxon>Pseudomonadati</taxon>
        <taxon>Bacteroidota</taxon>
        <taxon>Flavobacteriia</taxon>
        <taxon>Flavobacteriales</taxon>
        <taxon>Weeksellaceae</taxon>
        <taxon>Chryseobacterium group</taxon>
        <taxon>Chryseobacterium</taxon>
    </lineage>
</organism>
<gene>
    <name evidence="2" type="ORF">CLA01_04640</name>
</gene>
<dbReference type="GO" id="GO:0016747">
    <property type="term" value="F:acyltransferase activity, transferring groups other than amino-acyl groups"/>
    <property type="evidence" value="ECO:0007669"/>
    <property type="project" value="InterPro"/>
</dbReference>
<dbReference type="Proteomes" id="UP000321150">
    <property type="component" value="Unassembled WGS sequence"/>
</dbReference>
<evidence type="ECO:0000313" key="3">
    <source>
        <dbReference type="Proteomes" id="UP000321150"/>
    </source>
</evidence>
<proteinExistence type="predicted"/>
<sequence>MIIENSNRQDIEEIFRLYRLATDFQRTKNIVLWPEFERSLIETEIDEKRQWKIVINNEIACIWAVAFSDPQIWAEKNADPAMYIHRIATNPEFRGRNMVSEIVSWAKKYSKEHNKQFIRMDTVGENTPLINHYKKCGFAFLGLVQLKDTDGLPGHYHNAELSLFEIDLSGTN</sequence>
<name>A0A511Y5B8_9FLAO</name>
<dbReference type="Pfam" id="PF00583">
    <property type="entry name" value="Acetyltransf_1"/>
    <property type="match status" value="1"/>
</dbReference>
<dbReference type="SUPFAM" id="SSF55729">
    <property type="entry name" value="Acyl-CoA N-acyltransferases (Nat)"/>
    <property type="match status" value="1"/>
</dbReference>
<dbReference type="InterPro" id="IPR016181">
    <property type="entry name" value="Acyl_CoA_acyltransferase"/>
</dbReference>
<dbReference type="InterPro" id="IPR000182">
    <property type="entry name" value="GNAT_dom"/>
</dbReference>